<dbReference type="RefSeq" id="WP_263722064.1">
    <property type="nucleotide sequence ID" value="NZ_JAOWLA010000011.1"/>
</dbReference>
<dbReference type="InterPro" id="IPR011330">
    <property type="entry name" value="Glyco_hydro/deAcase_b/a-brl"/>
</dbReference>
<dbReference type="Pfam" id="PF13641">
    <property type="entry name" value="Glyco_tranf_2_3"/>
    <property type="match status" value="1"/>
</dbReference>
<comment type="caution">
    <text evidence="10">The sequence shown here is derived from an EMBL/GenBank/DDBJ whole genome shotgun (WGS) entry which is preliminary data.</text>
</comment>
<evidence type="ECO:0000256" key="7">
    <source>
        <dbReference type="ARBA" id="ARBA00032976"/>
    </source>
</evidence>
<evidence type="ECO:0000256" key="1">
    <source>
        <dbReference type="ARBA" id="ARBA00003236"/>
    </source>
</evidence>
<dbReference type="Proteomes" id="UP001652503">
    <property type="component" value="Unassembled WGS sequence"/>
</dbReference>
<dbReference type="GO" id="GO:0016757">
    <property type="term" value="F:glycosyltransferase activity"/>
    <property type="evidence" value="ECO:0007669"/>
    <property type="project" value="UniProtKB-KW"/>
</dbReference>
<evidence type="ECO:0000256" key="3">
    <source>
        <dbReference type="ARBA" id="ARBA00010973"/>
    </source>
</evidence>
<feature type="transmembrane region" description="Helical" evidence="8">
    <location>
        <begin position="1037"/>
        <end position="1060"/>
    </location>
</feature>
<dbReference type="Gene3D" id="3.20.20.80">
    <property type="entry name" value="Glycosidases"/>
    <property type="match status" value="1"/>
</dbReference>
<dbReference type="PROSITE" id="PS51677">
    <property type="entry name" value="NODB"/>
    <property type="match status" value="1"/>
</dbReference>
<accession>A0ABT2Z3F6</accession>
<gene>
    <name evidence="10" type="ORF">OE647_12475</name>
</gene>
<dbReference type="SUPFAM" id="SSF88713">
    <property type="entry name" value="Glycoside hydrolase/deacetylase"/>
    <property type="match status" value="1"/>
</dbReference>
<dbReference type="Gene3D" id="3.90.550.10">
    <property type="entry name" value="Spore Coat Polysaccharide Biosynthesis Protein SpsA, Chain A"/>
    <property type="match status" value="1"/>
</dbReference>
<dbReference type="InterPro" id="IPR029044">
    <property type="entry name" value="Nucleotide-diphossugar_trans"/>
</dbReference>
<reference evidence="10 11" key="1">
    <citation type="submission" date="2022-10" db="EMBL/GenBank/DDBJ databases">
        <title>Defluviimonas sp. nov., isolated from ocean surface water.</title>
        <authorList>
            <person name="He W."/>
            <person name="Wang L."/>
            <person name="Zhang D.-F."/>
        </authorList>
    </citation>
    <scope>NUCLEOTIDE SEQUENCE [LARGE SCALE GENOMIC DNA]</scope>
    <source>
        <strain evidence="10 11">WL0075</strain>
    </source>
</reference>
<keyword evidence="8" id="KW-1133">Transmembrane helix</keyword>
<evidence type="ECO:0000256" key="8">
    <source>
        <dbReference type="SAM" id="Phobius"/>
    </source>
</evidence>
<evidence type="ECO:0000313" key="11">
    <source>
        <dbReference type="Proteomes" id="UP001652503"/>
    </source>
</evidence>
<keyword evidence="8" id="KW-0812">Transmembrane</keyword>
<dbReference type="Gene3D" id="3.10.50.10">
    <property type="match status" value="1"/>
</dbReference>
<proteinExistence type="inferred from homology"/>
<protein>
    <recommendedName>
        <fullName evidence="4">Chitooligosaccharide deacetylase</fullName>
    </recommendedName>
    <alternativeName>
        <fullName evidence="7">Nodulation protein B</fullName>
    </alternativeName>
</protein>
<evidence type="ECO:0000256" key="4">
    <source>
        <dbReference type="ARBA" id="ARBA00020071"/>
    </source>
</evidence>
<feature type="transmembrane region" description="Helical" evidence="8">
    <location>
        <begin position="995"/>
        <end position="1017"/>
    </location>
</feature>
<dbReference type="PANTHER" id="PTHR43630:SF1">
    <property type="entry name" value="POLY-BETA-1,6-N-ACETYL-D-GLUCOSAMINE SYNTHASE"/>
    <property type="match status" value="1"/>
</dbReference>
<keyword evidence="5 10" id="KW-0328">Glycosyltransferase</keyword>
<organism evidence="10 11">
    <name type="scientific">Albidovulum sediminicola</name>
    <dbReference type="NCBI Taxonomy" id="2984331"/>
    <lineage>
        <taxon>Bacteria</taxon>
        <taxon>Pseudomonadati</taxon>
        <taxon>Pseudomonadota</taxon>
        <taxon>Alphaproteobacteria</taxon>
        <taxon>Rhodobacterales</taxon>
        <taxon>Paracoccaceae</taxon>
        <taxon>Albidovulum</taxon>
    </lineage>
</organism>
<evidence type="ECO:0000313" key="10">
    <source>
        <dbReference type="EMBL" id="MCV2865540.1"/>
    </source>
</evidence>
<feature type="domain" description="NodB homology" evidence="9">
    <location>
        <begin position="482"/>
        <end position="671"/>
    </location>
</feature>
<keyword evidence="11" id="KW-1185">Reference proteome</keyword>
<dbReference type="InterPro" id="IPR029070">
    <property type="entry name" value="Chitinase_insertion_sf"/>
</dbReference>
<sequence>MAQSKHGLRARLRSRRRNPVFLDAGTTRARVVKGAAALSFVIALAWAAAFALNLYYVRILPETDLVVGATGQGASPQGAADMVVQPTCTGDPIPPGADLVGARGWGTAAYLRVWPDASLAALAPNCGRLDQVLAEWLRIDLRARTVEWLGEARSDAPLRALAGTAPATRLELVARIELPSAFSLSAGALEDAEARRAILDALTGKLAGGPYAGLCLYPEGYADIHREGLRAFLADLRTRLPAGKTTCLIAEAEGALWRDPAITAAVDSVVLQAFRLPDSTSAPEALAPQPWFETLIAEAREVIGPQRLRIALGAFGRQWIDGRLDPIPLSYADTMDLATRNASTLGFAPPDLNTHIAFDDAAGARREIWLLDAPSLRNQISMLEALAPAGIVLWTAGLEDPGVWPFLAKGAPPVRAADIEAVRLKDFVAYEGEGPFRRTLRAAADGQRQLYRDTDTGLVSGVFYDPLPRPFLVERYGKREDKIVALTFDDGPDPAYTTAILDTLKAQAVPATFFLVGTGMLQEPDIVRRMVAEGHEVGSHTFFHPGNDAMSEERLRVELNSVQRLLASITGRTTYLFRMPYGRSEGPLTAFEAAPMQIVEGMGYVVAGSDIVPRDWENLSAEEIAEDVMAGLTTPGSQVIVLHDAGGDRSATATSVGLIIDRLRAEGYGFVPLSSLIGLTRDQVMPEVGPRYGFLDDVAFAVMASVGKVLYWLFWGAIVYGVTRSSLVLALALLRRRHRAPDGGAPVSVTVIIPALNEENVIVEGVQAALASDHPDLRVIVVDDGSTDDTAKVVSEAFGADPRVSLIRQANGGKWSAINAAYTRVATEVVVAVDADTLLLPDAIGLLARHFADPAVGAVAGNVKVGNRSGLLPWLQTLEYVTAQNIDRRAAERLNAMLVVPGSIGAWRVSAVARAGLYSGDTITEDADLTVAVLRAGYRVVFEERAQSRTEVPETVRAFLRQRLRWTFGMMQTAWKHRRAAATAPGAGLFSIPDLFLTGVALGLLAPVADFVFLWALVDAARGWASGELPTMAGRDLPILLGWLALPATDLVFILVALLFERRESKALILFFPLYRLVYRPLLYITVWRAVGRALVGHVAAWGKLVRRGTALGLPPR</sequence>
<evidence type="ECO:0000256" key="6">
    <source>
        <dbReference type="ARBA" id="ARBA00022679"/>
    </source>
</evidence>
<dbReference type="SUPFAM" id="SSF53448">
    <property type="entry name" value="Nucleotide-diphospho-sugar transferases"/>
    <property type="match status" value="1"/>
</dbReference>
<comment type="similarity">
    <text evidence="2">Belongs to the glycosyltransferase 2 family.</text>
</comment>
<dbReference type="InterPro" id="IPR017853">
    <property type="entry name" value="GH"/>
</dbReference>
<dbReference type="Gene3D" id="3.20.20.370">
    <property type="entry name" value="Glycoside hydrolase/deacetylase"/>
    <property type="match status" value="1"/>
</dbReference>
<comment type="function">
    <text evidence="1">Is involved in generating a small heat-stable compound (Nod), an acylated oligomer of N-acetylglucosamine, that stimulates mitosis in various plant protoplasts.</text>
</comment>
<comment type="similarity">
    <text evidence="3">Belongs to the polysaccharide deacetylase family.</text>
</comment>
<dbReference type="EMBL" id="JAOWLA010000011">
    <property type="protein sequence ID" value="MCV2865540.1"/>
    <property type="molecule type" value="Genomic_DNA"/>
</dbReference>
<evidence type="ECO:0000259" key="9">
    <source>
        <dbReference type="PROSITE" id="PS51677"/>
    </source>
</evidence>
<dbReference type="SUPFAM" id="SSF51445">
    <property type="entry name" value="(Trans)glycosidases"/>
    <property type="match status" value="1"/>
</dbReference>
<dbReference type="PANTHER" id="PTHR43630">
    <property type="entry name" value="POLY-BETA-1,6-N-ACETYL-D-GLUCOSAMINE SYNTHASE"/>
    <property type="match status" value="1"/>
</dbReference>
<keyword evidence="6 10" id="KW-0808">Transferase</keyword>
<evidence type="ECO:0000256" key="2">
    <source>
        <dbReference type="ARBA" id="ARBA00006739"/>
    </source>
</evidence>
<dbReference type="CDD" id="cd06423">
    <property type="entry name" value="CESA_like"/>
    <property type="match status" value="1"/>
</dbReference>
<name>A0ABT2Z3F6_9RHOB</name>
<dbReference type="InterPro" id="IPR002509">
    <property type="entry name" value="NODB_dom"/>
</dbReference>
<feature type="transmembrane region" description="Helical" evidence="8">
    <location>
        <begin position="709"/>
        <end position="734"/>
    </location>
</feature>
<evidence type="ECO:0000256" key="5">
    <source>
        <dbReference type="ARBA" id="ARBA00022676"/>
    </source>
</evidence>
<dbReference type="Pfam" id="PF01522">
    <property type="entry name" value="Polysacc_deac_1"/>
    <property type="match status" value="1"/>
</dbReference>
<keyword evidence="8" id="KW-0472">Membrane</keyword>